<comment type="caution">
    <text evidence="3">The sequence shown here is derived from an EMBL/GenBank/DDBJ whole genome shotgun (WGS) entry which is preliminary data.</text>
</comment>
<keyword evidence="1" id="KW-0472">Membrane</keyword>
<keyword evidence="4" id="KW-1185">Reference proteome</keyword>
<accession>A0ABQ6Y2X7</accession>
<sequence length="204" mass="22437">MTQRSRPSFPSTPWCRFFLINYVLILIACLHVARQALLQPGSVWSLLFLLVALAGYAFVFLLPPLMLSLLAPLFGRWAGYGVAVIGAALMLLLLLVDGQIHDLYGFHLNGFVWNLLTTPGGFTSMGAAYGAAHFLAYRPVLNASQAVPFYQPTTLCRFWISGTRRNRSSAFCFSSALLLSRGKRDPAGLSEELQLRHHGPGTGH</sequence>
<evidence type="ECO:0000256" key="1">
    <source>
        <dbReference type="SAM" id="Phobius"/>
    </source>
</evidence>
<dbReference type="RefSeq" id="WP_159661801.1">
    <property type="nucleotide sequence ID" value="NZ_AQPF01000084.1"/>
</dbReference>
<keyword evidence="1" id="KW-0812">Transmembrane</keyword>
<organism evidence="3 4">
    <name type="scientific">Alcanivorax xiamenensis</name>
    <dbReference type="NCBI Taxonomy" id="1177156"/>
    <lineage>
        <taxon>Bacteria</taxon>
        <taxon>Pseudomonadati</taxon>
        <taxon>Pseudomonadota</taxon>
        <taxon>Gammaproteobacteria</taxon>
        <taxon>Oceanospirillales</taxon>
        <taxon>Alcanivoracaceae</taxon>
        <taxon>Alcanivorax</taxon>
    </lineage>
</organism>
<dbReference type="InterPro" id="IPR024588">
    <property type="entry name" value="YejM_N"/>
</dbReference>
<dbReference type="Proteomes" id="UP000771797">
    <property type="component" value="Unassembled WGS sequence"/>
</dbReference>
<reference evidence="3 4" key="1">
    <citation type="submission" date="2012-09" db="EMBL/GenBank/DDBJ databases">
        <title>Genome Sequence of alkane-degrading Bacterium Alcanivorax sp. 6-D-6.</title>
        <authorList>
            <person name="Lai Q."/>
            <person name="Shao Z."/>
        </authorList>
    </citation>
    <scope>NUCLEOTIDE SEQUENCE [LARGE SCALE GENOMIC DNA]</scope>
    <source>
        <strain evidence="3 4">6-D-6</strain>
    </source>
</reference>
<proteinExistence type="predicted"/>
<evidence type="ECO:0000313" key="3">
    <source>
        <dbReference type="EMBL" id="KAF0801949.1"/>
    </source>
</evidence>
<feature type="transmembrane region" description="Helical" evidence="1">
    <location>
        <begin position="14"/>
        <end position="33"/>
    </location>
</feature>
<name>A0ABQ6Y2X7_9GAMM</name>
<evidence type="ECO:0000259" key="2">
    <source>
        <dbReference type="Pfam" id="PF11893"/>
    </source>
</evidence>
<keyword evidence="1" id="KW-1133">Transmembrane helix</keyword>
<protein>
    <recommendedName>
        <fullName evidence="2">Inner membrane protein YejM N-terminal domain-containing protein</fullName>
    </recommendedName>
</protein>
<evidence type="ECO:0000313" key="4">
    <source>
        <dbReference type="Proteomes" id="UP000771797"/>
    </source>
</evidence>
<feature type="transmembrane region" description="Helical" evidence="1">
    <location>
        <begin position="45"/>
        <end position="71"/>
    </location>
</feature>
<dbReference type="PROSITE" id="PS51257">
    <property type="entry name" value="PROKAR_LIPOPROTEIN"/>
    <property type="match status" value="1"/>
</dbReference>
<feature type="domain" description="Inner membrane protein YejM N-terminal" evidence="2">
    <location>
        <begin position="16"/>
        <end position="119"/>
    </location>
</feature>
<gene>
    <name evidence="3" type="ORF">A6D6_04200</name>
</gene>
<feature type="transmembrane region" description="Helical" evidence="1">
    <location>
        <begin position="77"/>
        <end position="96"/>
    </location>
</feature>
<dbReference type="EMBL" id="AQPF01000084">
    <property type="protein sequence ID" value="KAF0801949.1"/>
    <property type="molecule type" value="Genomic_DNA"/>
</dbReference>
<dbReference type="Pfam" id="PF11893">
    <property type="entry name" value="DUF3413"/>
    <property type="match status" value="1"/>
</dbReference>